<comment type="caution">
    <text evidence="2">The sequence shown here is derived from an EMBL/GenBank/DDBJ whole genome shotgun (WGS) entry which is preliminary data.</text>
</comment>
<feature type="chain" id="PRO_5012960173" evidence="1">
    <location>
        <begin position="21"/>
        <end position="140"/>
    </location>
</feature>
<reference evidence="2 3" key="1">
    <citation type="submission" date="2016-07" db="EMBL/GenBank/DDBJ databases">
        <title>Pervasive Adenine N6-methylation of Active Genes in Fungi.</title>
        <authorList>
            <consortium name="DOE Joint Genome Institute"/>
            <person name="Mondo S.J."/>
            <person name="Dannebaum R.O."/>
            <person name="Kuo R.C."/>
            <person name="Labutti K."/>
            <person name="Haridas S."/>
            <person name="Kuo A."/>
            <person name="Salamov A."/>
            <person name="Ahrendt S.R."/>
            <person name="Lipzen A."/>
            <person name="Sullivan W."/>
            <person name="Andreopoulos W.B."/>
            <person name="Clum A."/>
            <person name="Lindquist E."/>
            <person name="Daum C."/>
            <person name="Ramamoorthy G.K."/>
            <person name="Gryganskyi A."/>
            <person name="Culley D."/>
            <person name="Magnuson J.K."/>
            <person name="James T.Y."/>
            <person name="O'Malley M.A."/>
            <person name="Stajich J.E."/>
            <person name="Spatafora J.W."/>
            <person name="Visel A."/>
            <person name="Grigoriev I.V."/>
        </authorList>
    </citation>
    <scope>NUCLEOTIDE SEQUENCE [LARGE SCALE GENOMIC DNA]</scope>
    <source>
        <strain evidence="2 3">CBS 115471</strain>
    </source>
</reference>
<sequence length="140" mass="15030">MKPQTLTLFILTSLAGHSIAATIEMCKYVNLDPARGCTTVSAANDGQCHNIPSEYNDKIRSMLISDDAQCVFWANVNCNGDHTNGVRGGIEDVDENICKDAACPIPIAGCGWGTRISSYKCCPKDTWCVAGKTPKCNNLA</sequence>
<dbReference type="EMBL" id="MCFA01000025">
    <property type="protein sequence ID" value="ORY15395.1"/>
    <property type="molecule type" value="Genomic_DNA"/>
</dbReference>
<gene>
    <name evidence="2" type="ORF">BCR34DRAFT_598381</name>
</gene>
<proteinExistence type="predicted"/>
<evidence type="ECO:0000256" key="1">
    <source>
        <dbReference type="SAM" id="SignalP"/>
    </source>
</evidence>
<evidence type="ECO:0000313" key="2">
    <source>
        <dbReference type="EMBL" id="ORY15395.1"/>
    </source>
</evidence>
<protein>
    <submittedName>
        <fullName evidence="2">Uncharacterized protein</fullName>
    </submittedName>
</protein>
<dbReference type="AlphaFoldDB" id="A0A1Y2A043"/>
<dbReference type="Proteomes" id="UP000193144">
    <property type="component" value="Unassembled WGS sequence"/>
</dbReference>
<feature type="signal peptide" evidence="1">
    <location>
        <begin position="1"/>
        <end position="20"/>
    </location>
</feature>
<keyword evidence="1" id="KW-0732">Signal</keyword>
<evidence type="ECO:0000313" key="3">
    <source>
        <dbReference type="Proteomes" id="UP000193144"/>
    </source>
</evidence>
<accession>A0A1Y2A043</accession>
<dbReference type="OrthoDB" id="5426755at2759"/>
<name>A0A1Y2A043_9PLEO</name>
<organism evidence="2 3">
    <name type="scientific">Clohesyomyces aquaticus</name>
    <dbReference type="NCBI Taxonomy" id="1231657"/>
    <lineage>
        <taxon>Eukaryota</taxon>
        <taxon>Fungi</taxon>
        <taxon>Dikarya</taxon>
        <taxon>Ascomycota</taxon>
        <taxon>Pezizomycotina</taxon>
        <taxon>Dothideomycetes</taxon>
        <taxon>Pleosporomycetidae</taxon>
        <taxon>Pleosporales</taxon>
        <taxon>Lindgomycetaceae</taxon>
        <taxon>Clohesyomyces</taxon>
    </lineage>
</organism>
<dbReference type="Gene3D" id="2.60.20.10">
    <property type="entry name" value="Crystallins"/>
    <property type="match status" value="1"/>
</dbReference>
<keyword evidence="3" id="KW-1185">Reference proteome</keyword>